<comment type="subcellular location">
    <subcellularLocation>
        <location evidence="1">Membrane</location>
        <topology evidence="1">Multi-pass membrane protein</topology>
    </subcellularLocation>
</comment>
<dbReference type="InterPro" id="IPR029044">
    <property type="entry name" value="Nucleotide-diphossugar_trans"/>
</dbReference>
<dbReference type="SUPFAM" id="SSF53448">
    <property type="entry name" value="Nucleotide-diphospho-sugar transferases"/>
    <property type="match status" value="1"/>
</dbReference>
<evidence type="ECO:0000256" key="1">
    <source>
        <dbReference type="ARBA" id="ARBA00004141"/>
    </source>
</evidence>
<dbReference type="EMBL" id="JANCLT010000001">
    <property type="protein sequence ID" value="MCP8967369.1"/>
    <property type="molecule type" value="Genomic_DNA"/>
</dbReference>
<dbReference type="GO" id="GO:0005886">
    <property type="term" value="C:plasma membrane"/>
    <property type="evidence" value="ECO:0007669"/>
    <property type="project" value="TreeGrafter"/>
</dbReference>
<evidence type="ECO:0000256" key="5">
    <source>
        <dbReference type="ARBA" id="ARBA00022989"/>
    </source>
</evidence>
<dbReference type="PANTHER" id="PTHR48090">
    <property type="entry name" value="UNDECAPRENYL-PHOSPHATE 4-DEOXY-4-FORMAMIDO-L-ARABINOSE TRANSFERASE-RELATED"/>
    <property type="match status" value="1"/>
</dbReference>
<dbReference type="RefSeq" id="WP_254756934.1">
    <property type="nucleotide sequence ID" value="NZ_JANCLT010000001.1"/>
</dbReference>
<evidence type="ECO:0000256" key="4">
    <source>
        <dbReference type="ARBA" id="ARBA00022692"/>
    </source>
</evidence>
<name>A0AA41X666_9BACI</name>
<evidence type="ECO:0000256" key="2">
    <source>
        <dbReference type="ARBA" id="ARBA00022676"/>
    </source>
</evidence>
<dbReference type="CDD" id="cd04187">
    <property type="entry name" value="DPM1_like_bac"/>
    <property type="match status" value="1"/>
</dbReference>
<dbReference type="GO" id="GO:0016757">
    <property type="term" value="F:glycosyltransferase activity"/>
    <property type="evidence" value="ECO:0007669"/>
    <property type="project" value="UniProtKB-KW"/>
</dbReference>
<keyword evidence="4 7" id="KW-0812">Transmembrane</keyword>
<keyword evidence="10" id="KW-1185">Reference proteome</keyword>
<keyword evidence="3" id="KW-0808">Transferase</keyword>
<reference evidence="9" key="1">
    <citation type="submission" date="2022-07" db="EMBL/GenBank/DDBJ databases">
        <authorList>
            <person name="Li W.-J."/>
            <person name="Deng Q.-Q."/>
        </authorList>
    </citation>
    <scope>NUCLEOTIDE SEQUENCE</scope>
    <source>
        <strain evidence="9">SYSU M60031</strain>
    </source>
</reference>
<evidence type="ECO:0000313" key="9">
    <source>
        <dbReference type="EMBL" id="MCP8967369.1"/>
    </source>
</evidence>
<keyword evidence="5 7" id="KW-1133">Transmembrane helix</keyword>
<dbReference type="Gene3D" id="3.90.550.10">
    <property type="entry name" value="Spore Coat Polysaccharide Biosynthesis Protein SpsA, Chain A"/>
    <property type="match status" value="1"/>
</dbReference>
<comment type="caution">
    <text evidence="9">The sequence shown here is derived from an EMBL/GenBank/DDBJ whole genome shotgun (WGS) entry which is preliminary data.</text>
</comment>
<proteinExistence type="predicted"/>
<dbReference type="PANTHER" id="PTHR48090:SF1">
    <property type="entry name" value="PROPHAGE BACTOPRENOL GLUCOSYL TRANSFERASE HOMOLOG"/>
    <property type="match status" value="1"/>
</dbReference>
<dbReference type="Pfam" id="PF00535">
    <property type="entry name" value="Glycos_transf_2"/>
    <property type="match status" value="1"/>
</dbReference>
<dbReference type="InterPro" id="IPR050256">
    <property type="entry name" value="Glycosyltransferase_2"/>
</dbReference>
<evidence type="ECO:0000256" key="3">
    <source>
        <dbReference type="ARBA" id="ARBA00022679"/>
    </source>
</evidence>
<evidence type="ECO:0000313" key="10">
    <source>
        <dbReference type="Proteomes" id="UP001156102"/>
    </source>
</evidence>
<sequence length="336" mass="37893">MSEPILTVVVPCFNEEDVLQDTMLQLSIHLTKLIHEGLVHPKSKLLFVDDGSTDRTWDIIQEHSASVPFVAGLKLARNVGHQSALLAGLLEAKACSDCTISIDADLQDDISVMREFLLKYKEGCDVVYGVRSSRKRDTFFKRTTAICFYRFLRQMGADVVHNHADYRLLSRRALQALSCYEERNLFLRGIIPLLGFRSAIVPYERKERLAGESKYPLRKMLSFAFDGITSFSVTPIRLVTLLGFCICLCSLLLGGYSVLQQFIGSTVPGWTSLMLSIWMLGGAQLMGIGLIGEYVGKMYKEAKRRPRFHIEASSYAQKMELQEWMAPSAKQEEKTS</sequence>
<dbReference type="AlphaFoldDB" id="A0AA41X666"/>
<protein>
    <submittedName>
        <fullName evidence="9">Glycosyltransferase family 2 protein</fullName>
    </submittedName>
</protein>
<dbReference type="Proteomes" id="UP001156102">
    <property type="component" value="Unassembled WGS sequence"/>
</dbReference>
<keyword evidence="2" id="KW-0328">Glycosyltransferase</keyword>
<evidence type="ECO:0000256" key="6">
    <source>
        <dbReference type="ARBA" id="ARBA00023136"/>
    </source>
</evidence>
<gene>
    <name evidence="9" type="ORF">NK662_02300</name>
</gene>
<dbReference type="InterPro" id="IPR001173">
    <property type="entry name" value="Glyco_trans_2-like"/>
</dbReference>
<keyword evidence="6 7" id="KW-0472">Membrane</keyword>
<feature type="domain" description="Glycosyltransferase 2-like" evidence="8">
    <location>
        <begin position="7"/>
        <end position="176"/>
    </location>
</feature>
<evidence type="ECO:0000256" key="7">
    <source>
        <dbReference type="SAM" id="Phobius"/>
    </source>
</evidence>
<accession>A0AA41X666</accession>
<organism evidence="9 10">
    <name type="scientific">Ectobacillus ponti</name>
    <dbReference type="NCBI Taxonomy" id="2961894"/>
    <lineage>
        <taxon>Bacteria</taxon>
        <taxon>Bacillati</taxon>
        <taxon>Bacillota</taxon>
        <taxon>Bacilli</taxon>
        <taxon>Bacillales</taxon>
        <taxon>Bacillaceae</taxon>
        <taxon>Ectobacillus</taxon>
    </lineage>
</organism>
<feature type="transmembrane region" description="Helical" evidence="7">
    <location>
        <begin position="223"/>
        <end position="253"/>
    </location>
</feature>
<evidence type="ECO:0000259" key="8">
    <source>
        <dbReference type="Pfam" id="PF00535"/>
    </source>
</evidence>
<feature type="transmembrane region" description="Helical" evidence="7">
    <location>
        <begin position="273"/>
        <end position="295"/>
    </location>
</feature>